<gene>
    <name evidence="4" type="ORF">B842_00805</name>
</gene>
<dbReference type="RefSeq" id="WP_040084652.1">
    <property type="nucleotide sequence ID" value="NZ_BCSU01000008.1"/>
</dbReference>
<feature type="compositionally biased region" description="Basic and acidic residues" evidence="2">
    <location>
        <begin position="1"/>
        <end position="56"/>
    </location>
</feature>
<dbReference type="STRING" id="1223515.B842_00805"/>
<protein>
    <recommendedName>
        <fullName evidence="3">CsbD-like domain-containing protein</fullName>
    </recommendedName>
</protein>
<evidence type="ECO:0000256" key="2">
    <source>
        <dbReference type="SAM" id="MobiDB-lite"/>
    </source>
</evidence>
<dbReference type="InterPro" id="IPR036629">
    <property type="entry name" value="YjbJ_sf"/>
</dbReference>
<sequence length="70" mass="7576">MSIGDKAEKLGGKIKEGVGKLTDNERLEHEGKADQTKADMREAAEEAGKSVKEAGDRVLGSVQDAKRDRH</sequence>
<feature type="domain" description="CsbD-like" evidence="3">
    <location>
        <begin position="4"/>
        <end position="52"/>
    </location>
</feature>
<dbReference type="Pfam" id="PF05532">
    <property type="entry name" value="CsbD"/>
    <property type="match status" value="1"/>
</dbReference>
<dbReference type="AlphaFoldDB" id="A0A0B5D4V1"/>
<comment type="similarity">
    <text evidence="1">Belongs to the UPF0337 (CsbD) family.</text>
</comment>
<name>A0A0B5D4V1_9CORY</name>
<organism evidence="4 5">
    <name type="scientific">Corynebacterium humireducens NBRC 106098 = DSM 45392</name>
    <dbReference type="NCBI Taxonomy" id="1223515"/>
    <lineage>
        <taxon>Bacteria</taxon>
        <taxon>Bacillati</taxon>
        <taxon>Actinomycetota</taxon>
        <taxon>Actinomycetes</taxon>
        <taxon>Mycobacteriales</taxon>
        <taxon>Corynebacteriaceae</taxon>
        <taxon>Corynebacterium</taxon>
    </lineage>
</organism>
<accession>A0A0B5D4V1</accession>
<dbReference type="SUPFAM" id="SSF69047">
    <property type="entry name" value="Hypothetical protein YjbJ"/>
    <property type="match status" value="1"/>
</dbReference>
<dbReference type="EMBL" id="CP005286">
    <property type="protein sequence ID" value="AJE32017.1"/>
    <property type="molecule type" value="Genomic_DNA"/>
</dbReference>
<dbReference type="InterPro" id="IPR008462">
    <property type="entry name" value="CsbD"/>
</dbReference>
<dbReference type="OrthoDB" id="4424424at2"/>
<dbReference type="HOGENOM" id="CLU_135567_1_2_11"/>
<proteinExistence type="inferred from homology"/>
<dbReference type="KEGG" id="chm:B842_00805"/>
<evidence type="ECO:0000259" key="3">
    <source>
        <dbReference type="Pfam" id="PF05532"/>
    </source>
</evidence>
<reference evidence="4 5" key="1">
    <citation type="submission" date="2013-04" db="EMBL/GenBank/DDBJ databases">
        <title>Complete genome sequence of Corynebacterium humireducens DSM 45392(T), isolated from a wastewater-fed microbial fuel cell.</title>
        <authorList>
            <person name="Ruckert C."/>
            <person name="Albersmeier A."/>
            <person name="Kalinowski J."/>
        </authorList>
    </citation>
    <scope>NUCLEOTIDE SEQUENCE [LARGE SCALE GENOMIC DNA]</scope>
    <source>
        <strain evidence="5">MFC-5</strain>
    </source>
</reference>
<evidence type="ECO:0000313" key="4">
    <source>
        <dbReference type="EMBL" id="AJE32017.1"/>
    </source>
</evidence>
<evidence type="ECO:0000256" key="1">
    <source>
        <dbReference type="ARBA" id="ARBA00009129"/>
    </source>
</evidence>
<dbReference type="Gene3D" id="1.10.1470.10">
    <property type="entry name" value="YjbJ"/>
    <property type="match status" value="1"/>
</dbReference>
<feature type="region of interest" description="Disordered" evidence="2">
    <location>
        <begin position="1"/>
        <end position="70"/>
    </location>
</feature>
<evidence type="ECO:0000313" key="5">
    <source>
        <dbReference type="Proteomes" id="UP000031524"/>
    </source>
</evidence>
<keyword evidence="5" id="KW-1185">Reference proteome</keyword>
<dbReference type="Proteomes" id="UP000031524">
    <property type="component" value="Chromosome"/>
</dbReference>